<accession>M5RRY2</accession>
<keyword evidence="3" id="KW-1185">Reference proteome</keyword>
<reference evidence="2 3" key="1">
    <citation type="journal article" date="2013" name="Mar. Genomics">
        <title>Expression of sulfatases in Rhodopirellula baltica and the diversity of sulfatases in the genus Rhodopirellula.</title>
        <authorList>
            <person name="Wegner C.E."/>
            <person name="Richter-Heitmann T."/>
            <person name="Klindworth A."/>
            <person name="Klockow C."/>
            <person name="Richter M."/>
            <person name="Achstetter T."/>
            <person name="Glockner F.O."/>
            <person name="Harder J."/>
        </authorList>
    </citation>
    <scope>NUCLEOTIDE SEQUENCE [LARGE SCALE GENOMIC DNA]</scope>
    <source>
        <strain evidence="2 3">SM1</strain>
    </source>
</reference>
<dbReference type="AlphaFoldDB" id="M5RRY2"/>
<gene>
    <name evidence="2" type="ORF">RMSM_01032</name>
</gene>
<comment type="caution">
    <text evidence="2">The sequence shown here is derived from an EMBL/GenBank/DDBJ whole genome shotgun (WGS) entry which is preliminary data.</text>
</comment>
<evidence type="ECO:0000256" key="1">
    <source>
        <dbReference type="SAM" id="MobiDB-lite"/>
    </source>
</evidence>
<dbReference type="PATRIC" id="fig|1265738.3.peg.1027"/>
<evidence type="ECO:0000313" key="2">
    <source>
        <dbReference type="EMBL" id="EMI22050.1"/>
    </source>
</evidence>
<feature type="region of interest" description="Disordered" evidence="1">
    <location>
        <begin position="1"/>
        <end position="34"/>
    </location>
</feature>
<evidence type="ECO:0000313" key="3">
    <source>
        <dbReference type="Proteomes" id="UP000011991"/>
    </source>
</evidence>
<organism evidence="2 3">
    <name type="scientific">Rhodopirellula maiorica SM1</name>
    <dbReference type="NCBI Taxonomy" id="1265738"/>
    <lineage>
        <taxon>Bacteria</taxon>
        <taxon>Pseudomonadati</taxon>
        <taxon>Planctomycetota</taxon>
        <taxon>Planctomycetia</taxon>
        <taxon>Pirellulales</taxon>
        <taxon>Pirellulaceae</taxon>
        <taxon>Novipirellula</taxon>
    </lineage>
</organism>
<protein>
    <submittedName>
        <fullName evidence="2">Uncharacterized protein</fullName>
    </submittedName>
</protein>
<proteinExistence type="predicted"/>
<sequence>MPFINRKITQTISPAEVKTGGKRGHHEGTGQPSMENLEGNCCGAFFIIRIQKHRTAC</sequence>
<dbReference type="Proteomes" id="UP000011991">
    <property type="component" value="Unassembled WGS sequence"/>
</dbReference>
<name>M5RRY2_9BACT</name>
<dbReference type="EMBL" id="ANOG01000157">
    <property type="protein sequence ID" value="EMI22050.1"/>
    <property type="molecule type" value="Genomic_DNA"/>
</dbReference>